<dbReference type="EMBL" id="HBUF01190752">
    <property type="protein sequence ID" value="CAG6658296.1"/>
    <property type="molecule type" value="Transcribed_RNA"/>
</dbReference>
<feature type="chain" id="PRO_5036261912" evidence="1">
    <location>
        <begin position="26"/>
        <end position="569"/>
    </location>
</feature>
<dbReference type="EMBL" id="HBUF01004659">
    <property type="protein sequence ID" value="CAG6606770.1"/>
    <property type="molecule type" value="Transcribed_RNA"/>
</dbReference>
<feature type="domain" description="DUF7044" evidence="4">
    <location>
        <begin position="26"/>
        <end position="119"/>
    </location>
</feature>
<dbReference type="EMBL" id="HBUF01674186">
    <property type="protein sequence ID" value="CAG6791038.1"/>
    <property type="molecule type" value="Transcribed_RNA"/>
</dbReference>
<dbReference type="InterPro" id="IPR055472">
    <property type="entry name" value="DUF7044"/>
</dbReference>
<dbReference type="EMBL" id="HBUF01674187">
    <property type="protein sequence ID" value="CAG6791039.1"/>
    <property type="molecule type" value="Transcribed_RNA"/>
</dbReference>
<dbReference type="Pfam" id="PF23070">
    <property type="entry name" value="DUF7043"/>
    <property type="match status" value="1"/>
</dbReference>
<feature type="signal peptide" evidence="1">
    <location>
        <begin position="1"/>
        <end position="25"/>
    </location>
</feature>
<evidence type="ECO:0000256" key="1">
    <source>
        <dbReference type="SAM" id="SignalP"/>
    </source>
</evidence>
<organism evidence="5">
    <name type="scientific">Cacopsylla melanoneura</name>
    <dbReference type="NCBI Taxonomy" id="428564"/>
    <lineage>
        <taxon>Eukaryota</taxon>
        <taxon>Metazoa</taxon>
        <taxon>Ecdysozoa</taxon>
        <taxon>Arthropoda</taxon>
        <taxon>Hexapoda</taxon>
        <taxon>Insecta</taxon>
        <taxon>Pterygota</taxon>
        <taxon>Neoptera</taxon>
        <taxon>Paraneoptera</taxon>
        <taxon>Hemiptera</taxon>
        <taxon>Sternorrhyncha</taxon>
        <taxon>Psylloidea</taxon>
        <taxon>Psyllidae</taxon>
        <taxon>Psyllinae</taxon>
        <taxon>Cacopsylla</taxon>
    </lineage>
</organism>
<dbReference type="EMBL" id="HBUF01190751">
    <property type="protein sequence ID" value="CAG6658295.1"/>
    <property type="molecule type" value="Transcribed_RNA"/>
</dbReference>
<name>A0A8D8RWC2_9HEMI</name>
<dbReference type="Pfam" id="PF23069">
    <property type="entry name" value="DUF7042"/>
    <property type="match status" value="1"/>
</dbReference>
<evidence type="ECO:0000259" key="4">
    <source>
        <dbReference type="Pfam" id="PF23071"/>
    </source>
</evidence>
<evidence type="ECO:0000259" key="2">
    <source>
        <dbReference type="Pfam" id="PF23069"/>
    </source>
</evidence>
<dbReference type="AlphaFoldDB" id="A0A8D8RWC2"/>
<dbReference type="EMBL" id="HBUF01004658">
    <property type="protein sequence ID" value="CAG6606769.1"/>
    <property type="molecule type" value="Transcribed_RNA"/>
</dbReference>
<accession>A0A8D8RWC2</accession>
<dbReference type="PANTHER" id="PTHR22255">
    <property type="entry name" value="LP06548P"/>
    <property type="match status" value="1"/>
</dbReference>
<dbReference type="InterPro" id="IPR055470">
    <property type="entry name" value="DUF7042"/>
</dbReference>
<dbReference type="EMBL" id="HBUF01004660">
    <property type="protein sequence ID" value="CAG6606771.1"/>
    <property type="molecule type" value="Transcribed_RNA"/>
</dbReference>
<reference evidence="5" key="1">
    <citation type="submission" date="2021-05" db="EMBL/GenBank/DDBJ databases">
        <authorList>
            <person name="Alioto T."/>
            <person name="Alioto T."/>
            <person name="Gomez Garrido J."/>
        </authorList>
    </citation>
    <scope>NUCLEOTIDE SEQUENCE</scope>
</reference>
<protein>
    <submittedName>
        <fullName evidence="5">Uncharacterized protein</fullName>
    </submittedName>
</protein>
<dbReference type="EMBL" id="HBUF01190750">
    <property type="protein sequence ID" value="CAG6658294.1"/>
    <property type="molecule type" value="Transcribed_RNA"/>
</dbReference>
<evidence type="ECO:0000259" key="3">
    <source>
        <dbReference type="Pfam" id="PF23070"/>
    </source>
</evidence>
<dbReference type="GO" id="GO:0061909">
    <property type="term" value="P:autophagosome-lysosome fusion"/>
    <property type="evidence" value="ECO:0007669"/>
    <property type="project" value="TreeGrafter"/>
</dbReference>
<keyword evidence="1" id="KW-0732">Signal</keyword>
<dbReference type="Pfam" id="PF23071">
    <property type="entry name" value="DUF7044"/>
    <property type="match status" value="1"/>
</dbReference>
<proteinExistence type="predicted"/>
<feature type="domain" description="DUF7042" evidence="2">
    <location>
        <begin position="143"/>
        <end position="279"/>
    </location>
</feature>
<sequence length="569" mass="62629">MLKFTMIPVQYLCILMLYLVIQCKGDCTFPSAWSGKWFQAGIESYLEFNSTYMESKGSCRGSCYIQEGDKFILLDRTEDESDPTYKCFAMFMKHTNVIQYKEVGKCERNRNNIDECCTADSKSIAYSDNALNTLIRVDKTTRPIPCPFSSAPYSFSYSHGGDDVCSTPMSRVDACTDPTKLLFRFSACADIKSSQSSDEEMTCLATWHESSSQMYLIARLTDWRDPSSPPYTYVPPSDENSYRCFVYSNTKGVIKMAQSGAASCDAIPNPDEGSKLFELVKDEGAKSKCQFSVSVIEDRDWRSLDGSKSISYNRSNGTLRIISLGLSPAVETTIYCLSIEPTNEHKHQKFKAFALSGCNSGYMCLSIYHRDSQIIQVQYSDRLTSNLEDACSSPNFDSSLPLLTMIPTSMDGPRERPCPQLGRWVVNGSNNPSGEQYAVVGCEGEPSRLLLGDSGVVDTAAGYHCLGAWGSVNDTGFILASLPNTSDTFCFIYHGNSSSLSLKQVTNSCDPTSQQPTSDNVNHRLSYLGKCGAENALSVNSGASTLHATLVFLLVVLVSSLTSQSCLIT</sequence>
<dbReference type="EMBL" id="HBUF01190749">
    <property type="protein sequence ID" value="CAG6658293.1"/>
    <property type="molecule type" value="Transcribed_RNA"/>
</dbReference>
<dbReference type="PANTHER" id="PTHR22255:SF9">
    <property type="entry name" value="LP06548P"/>
    <property type="match status" value="1"/>
</dbReference>
<feature type="domain" description="DUF7043" evidence="3">
    <location>
        <begin position="286"/>
        <end position="398"/>
    </location>
</feature>
<dbReference type="InterPro" id="IPR055471">
    <property type="entry name" value="DUF7043"/>
</dbReference>
<evidence type="ECO:0000313" key="5">
    <source>
        <dbReference type="EMBL" id="CAG6658296.1"/>
    </source>
</evidence>